<keyword evidence="2" id="KW-1133">Transmembrane helix</keyword>
<gene>
    <name evidence="3" type="primary">gspH</name>
    <name evidence="3" type="ORF">EJP67_31685</name>
</gene>
<organism evidence="3 4">
    <name type="scientific">Variovorax guangxiensis</name>
    <dbReference type="NCBI Taxonomy" id="1775474"/>
    <lineage>
        <taxon>Bacteria</taxon>
        <taxon>Pseudomonadati</taxon>
        <taxon>Pseudomonadota</taxon>
        <taxon>Betaproteobacteria</taxon>
        <taxon>Burkholderiales</taxon>
        <taxon>Comamonadaceae</taxon>
        <taxon>Variovorax</taxon>
    </lineage>
</organism>
<protein>
    <submittedName>
        <fullName evidence="3">Type II secretion system protein GspH</fullName>
    </submittedName>
</protein>
<dbReference type="EMBL" id="RXFT01000022">
    <property type="protein sequence ID" value="RUR71618.1"/>
    <property type="molecule type" value="Genomic_DNA"/>
</dbReference>
<feature type="transmembrane region" description="Helical" evidence="2">
    <location>
        <begin position="33"/>
        <end position="54"/>
    </location>
</feature>
<accession>A0A3S0XWY8</accession>
<keyword evidence="2" id="KW-0472">Membrane</keyword>
<proteinExistence type="predicted"/>
<reference evidence="3 4" key="1">
    <citation type="submission" date="2018-12" db="EMBL/GenBank/DDBJ databases">
        <title>The genome sequences of Variovorax guangxiensis DSM 27352.</title>
        <authorList>
            <person name="Gao J."/>
            <person name="Sun J."/>
        </authorList>
    </citation>
    <scope>NUCLEOTIDE SEQUENCE [LARGE SCALE GENOMIC DNA]</scope>
    <source>
        <strain evidence="3 4">DSM 27352</strain>
    </source>
</reference>
<evidence type="ECO:0000256" key="2">
    <source>
        <dbReference type="SAM" id="Phobius"/>
    </source>
</evidence>
<dbReference type="SUPFAM" id="SSF54523">
    <property type="entry name" value="Pili subunits"/>
    <property type="match status" value="1"/>
</dbReference>
<dbReference type="Gene3D" id="3.30.700.10">
    <property type="entry name" value="Glycoprotein, Type 4 Pilin"/>
    <property type="match status" value="1"/>
</dbReference>
<sequence length="171" mass="17691">MPTSAAGSSGGGSDAPLRTPHSRRLRRPGGFTLLELIVVIAIIAIATAAVSFAIRDTSAANLDREADRLAALLESARAQSRASGIVVRWRPVEGSFRFDGLLPGSLPDGWAADGITAQVSLANGTLIPALQLGPDPIIAAQQVMLYSAGPPARALRISTDGVRPFTVSAVQ</sequence>
<feature type="region of interest" description="Disordered" evidence="1">
    <location>
        <begin position="1"/>
        <end position="23"/>
    </location>
</feature>
<comment type="caution">
    <text evidence="3">The sequence shown here is derived from an EMBL/GenBank/DDBJ whole genome shotgun (WGS) entry which is preliminary data.</text>
</comment>
<dbReference type="AlphaFoldDB" id="A0A3S0XWY8"/>
<evidence type="ECO:0000313" key="4">
    <source>
        <dbReference type="Proteomes" id="UP000281118"/>
    </source>
</evidence>
<dbReference type="Proteomes" id="UP000281118">
    <property type="component" value="Unassembled WGS sequence"/>
</dbReference>
<evidence type="ECO:0000256" key="1">
    <source>
        <dbReference type="SAM" id="MobiDB-lite"/>
    </source>
</evidence>
<dbReference type="NCBIfam" id="TIGR02532">
    <property type="entry name" value="IV_pilin_GFxxxE"/>
    <property type="match status" value="1"/>
</dbReference>
<keyword evidence="2" id="KW-0812">Transmembrane</keyword>
<evidence type="ECO:0000313" key="3">
    <source>
        <dbReference type="EMBL" id="RUR71618.1"/>
    </source>
</evidence>
<dbReference type="PROSITE" id="PS00409">
    <property type="entry name" value="PROKAR_NTER_METHYL"/>
    <property type="match status" value="1"/>
</dbReference>
<dbReference type="OrthoDB" id="9154196at2"/>
<dbReference type="Pfam" id="PF07963">
    <property type="entry name" value="N_methyl"/>
    <property type="match status" value="1"/>
</dbReference>
<name>A0A3S0XWY8_9BURK</name>
<dbReference type="RefSeq" id="WP_126025682.1">
    <property type="nucleotide sequence ID" value="NZ_RXFT01000022.1"/>
</dbReference>
<dbReference type="InterPro" id="IPR012902">
    <property type="entry name" value="N_methyl_site"/>
</dbReference>
<dbReference type="InterPro" id="IPR045584">
    <property type="entry name" value="Pilin-like"/>
</dbReference>